<feature type="region of interest" description="Disordered" evidence="1">
    <location>
        <begin position="70"/>
        <end position="92"/>
    </location>
</feature>
<feature type="compositionally biased region" description="Basic and acidic residues" evidence="1">
    <location>
        <begin position="70"/>
        <end position="83"/>
    </location>
</feature>
<accession>A0A2I0JVM6</accession>
<name>A0A2I0JVM6_PUNGR</name>
<keyword evidence="3" id="KW-1185">Reference proteome</keyword>
<proteinExistence type="predicted"/>
<dbReference type="AlphaFoldDB" id="A0A2I0JVM6"/>
<protein>
    <submittedName>
        <fullName evidence="2">Uncharacterized protein</fullName>
    </submittedName>
</protein>
<reference evidence="2 3" key="1">
    <citation type="submission" date="2017-11" db="EMBL/GenBank/DDBJ databases">
        <title>De-novo sequencing of pomegranate (Punica granatum L.) genome.</title>
        <authorList>
            <person name="Akparov Z."/>
            <person name="Amiraslanov A."/>
            <person name="Hajiyeva S."/>
            <person name="Abbasov M."/>
            <person name="Kaur K."/>
            <person name="Hamwieh A."/>
            <person name="Solovyev V."/>
            <person name="Salamov A."/>
            <person name="Braich B."/>
            <person name="Kosarev P."/>
            <person name="Mahmoud A."/>
            <person name="Hajiyev E."/>
            <person name="Babayeva S."/>
            <person name="Izzatullayeva V."/>
            <person name="Mammadov A."/>
            <person name="Mammadov A."/>
            <person name="Sharifova S."/>
            <person name="Ojaghi J."/>
            <person name="Eynullazada K."/>
            <person name="Bayramov B."/>
            <person name="Abdulazimova A."/>
            <person name="Shahmuradov I."/>
        </authorList>
    </citation>
    <scope>NUCLEOTIDE SEQUENCE [LARGE SCALE GENOMIC DNA]</scope>
    <source>
        <strain evidence="3">cv. AG2017</strain>
        <tissue evidence="2">Leaf</tissue>
    </source>
</reference>
<feature type="region of interest" description="Disordered" evidence="1">
    <location>
        <begin position="225"/>
        <end position="260"/>
    </location>
</feature>
<sequence>MSSSPENLVKSGILKPIGNDSSSTHSGGTLEISRFRPIPPENKLATSPEQNPYISSSQFPEFRAIELENPSPEKFEISPKEPEIPLNPNRPKPRDTRLEHGVVQAVLAVVSRALPCRRRGAQRRKPLFAAAGFLSSAHFVFSVHPLSHGLDPSFFDFCRSSPDDSVQHVRPSPVQSSPAEMTRPQTPDPLRLARDSAQLFPSSAQPLPSAAQLLFGPALLCGPAPAFGPAHPRDGPLPPGPEPVLSVCSVQTASGPVQTP</sequence>
<dbReference type="Proteomes" id="UP000233551">
    <property type="component" value="Unassembled WGS sequence"/>
</dbReference>
<evidence type="ECO:0000313" key="2">
    <source>
        <dbReference type="EMBL" id="PKI59526.1"/>
    </source>
</evidence>
<evidence type="ECO:0000313" key="3">
    <source>
        <dbReference type="Proteomes" id="UP000233551"/>
    </source>
</evidence>
<comment type="caution">
    <text evidence="2">The sequence shown here is derived from an EMBL/GenBank/DDBJ whole genome shotgun (WGS) entry which is preliminary data.</text>
</comment>
<feature type="region of interest" description="Disordered" evidence="1">
    <location>
        <begin position="1"/>
        <end position="55"/>
    </location>
</feature>
<dbReference type="EMBL" id="PGOL01001267">
    <property type="protein sequence ID" value="PKI59526.1"/>
    <property type="molecule type" value="Genomic_DNA"/>
</dbReference>
<feature type="region of interest" description="Disordered" evidence="1">
    <location>
        <begin position="165"/>
        <end position="186"/>
    </location>
</feature>
<evidence type="ECO:0000256" key="1">
    <source>
        <dbReference type="SAM" id="MobiDB-lite"/>
    </source>
</evidence>
<gene>
    <name evidence="2" type="ORF">CRG98_020054</name>
</gene>
<feature type="compositionally biased region" description="Polar residues" evidence="1">
    <location>
        <begin position="248"/>
        <end position="260"/>
    </location>
</feature>
<feature type="compositionally biased region" description="Polar residues" evidence="1">
    <location>
        <begin position="44"/>
        <end position="55"/>
    </location>
</feature>
<organism evidence="2 3">
    <name type="scientific">Punica granatum</name>
    <name type="common">Pomegranate</name>
    <dbReference type="NCBI Taxonomy" id="22663"/>
    <lineage>
        <taxon>Eukaryota</taxon>
        <taxon>Viridiplantae</taxon>
        <taxon>Streptophyta</taxon>
        <taxon>Embryophyta</taxon>
        <taxon>Tracheophyta</taxon>
        <taxon>Spermatophyta</taxon>
        <taxon>Magnoliopsida</taxon>
        <taxon>eudicotyledons</taxon>
        <taxon>Gunneridae</taxon>
        <taxon>Pentapetalae</taxon>
        <taxon>rosids</taxon>
        <taxon>malvids</taxon>
        <taxon>Myrtales</taxon>
        <taxon>Lythraceae</taxon>
        <taxon>Punica</taxon>
    </lineage>
</organism>
<feature type="compositionally biased region" description="Polar residues" evidence="1">
    <location>
        <begin position="173"/>
        <end position="185"/>
    </location>
</feature>